<organism evidence="2 3">
    <name type="scientific">Chitinophaga eiseniae</name>
    <dbReference type="NCBI Taxonomy" id="634771"/>
    <lineage>
        <taxon>Bacteria</taxon>
        <taxon>Pseudomonadati</taxon>
        <taxon>Bacteroidota</taxon>
        <taxon>Chitinophagia</taxon>
        <taxon>Chitinophagales</taxon>
        <taxon>Chitinophagaceae</taxon>
        <taxon>Chitinophaga</taxon>
    </lineage>
</organism>
<keyword evidence="3" id="KW-1185">Reference proteome</keyword>
<name>A0A1T4T9J2_9BACT</name>
<evidence type="ECO:0000313" key="3">
    <source>
        <dbReference type="Proteomes" id="UP000190367"/>
    </source>
</evidence>
<keyword evidence="1" id="KW-0732">Signal</keyword>
<proteinExistence type="predicted"/>
<dbReference type="RefSeq" id="WP_143313076.1">
    <property type="nucleotide sequence ID" value="NZ_FUWZ01000004.1"/>
</dbReference>
<dbReference type="AlphaFoldDB" id="A0A1T4T9J2"/>
<evidence type="ECO:0008006" key="4">
    <source>
        <dbReference type="Google" id="ProtNLM"/>
    </source>
</evidence>
<protein>
    <recommendedName>
        <fullName evidence="4">GLPGLI family protein</fullName>
    </recommendedName>
</protein>
<dbReference type="EMBL" id="FUWZ01000004">
    <property type="protein sequence ID" value="SKA37053.1"/>
    <property type="molecule type" value="Genomic_DNA"/>
</dbReference>
<gene>
    <name evidence="2" type="ORF">SAMN04488128_104214</name>
</gene>
<evidence type="ECO:0000256" key="1">
    <source>
        <dbReference type="SAM" id="SignalP"/>
    </source>
</evidence>
<feature type="signal peptide" evidence="1">
    <location>
        <begin position="1"/>
        <end position="29"/>
    </location>
</feature>
<accession>A0A1T4T9J2</accession>
<evidence type="ECO:0000313" key="2">
    <source>
        <dbReference type="EMBL" id="SKA37053.1"/>
    </source>
</evidence>
<sequence>MFTKNNTFKTIIRYGIVLYLCMAAHLSRAQLPPDSLQAYKITLTSSEKTAGSKTPTPSLTVIYSADYLRATQNRGDGQATTWLIWHERRMLLQIDGQQGLPLSYDIQLKTNVYLPGEKIDSTATTAIKRSGEWDNPNEYNGPGIGRISFAADTLTIAGYATSKAVIYYTYPPSCTDGLIRKTTIWYSRELPPFCLPPFTCLQKIPGAALMICIETTDGAKVCYQATEVILQQLPASFFRPSKDIRIFYPPKL</sequence>
<dbReference type="Proteomes" id="UP000190367">
    <property type="component" value="Unassembled WGS sequence"/>
</dbReference>
<dbReference type="OrthoDB" id="9839511at2"/>
<reference evidence="3" key="1">
    <citation type="submission" date="2017-02" db="EMBL/GenBank/DDBJ databases">
        <authorList>
            <person name="Varghese N."/>
            <person name="Submissions S."/>
        </authorList>
    </citation>
    <scope>NUCLEOTIDE SEQUENCE [LARGE SCALE GENOMIC DNA]</scope>
    <source>
        <strain evidence="3">DSM 22224</strain>
    </source>
</reference>
<feature type="chain" id="PRO_5013363936" description="GLPGLI family protein" evidence="1">
    <location>
        <begin position="30"/>
        <end position="252"/>
    </location>
</feature>
<dbReference type="STRING" id="634771.SAMN04488128_104214"/>